<reference evidence="14 15" key="1">
    <citation type="journal article" date="2017" name="Int. J. Syst. Evol. Microbiol.">
        <title>Ramlibacter monticola sp. nov., isolated from forest soil.</title>
        <authorList>
            <person name="Chaudhary D.K."/>
            <person name="Kim J."/>
        </authorList>
    </citation>
    <scope>NUCLEOTIDE SEQUENCE [LARGE SCALE GENOMIC DNA]</scope>
    <source>
        <strain evidence="14 15">KACC 19175</strain>
    </source>
</reference>
<evidence type="ECO:0000256" key="3">
    <source>
        <dbReference type="ARBA" id="ARBA00022448"/>
    </source>
</evidence>
<keyword evidence="3" id="KW-0813">Transport</keyword>
<feature type="transmembrane region" description="Helical" evidence="12">
    <location>
        <begin position="257"/>
        <end position="274"/>
    </location>
</feature>
<dbReference type="GO" id="GO:0098719">
    <property type="term" value="P:sodium ion import across plasma membrane"/>
    <property type="evidence" value="ECO:0007669"/>
    <property type="project" value="TreeGrafter"/>
</dbReference>
<evidence type="ECO:0000256" key="9">
    <source>
        <dbReference type="ARBA" id="ARBA00023065"/>
    </source>
</evidence>
<evidence type="ECO:0000256" key="7">
    <source>
        <dbReference type="ARBA" id="ARBA00022989"/>
    </source>
</evidence>
<feature type="transmembrane region" description="Helical" evidence="12">
    <location>
        <begin position="205"/>
        <end position="227"/>
    </location>
</feature>
<dbReference type="PANTHER" id="PTHR10110">
    <property type="entry name" value="SODIUM/HYDROGEN EXCHANGER"/>
    <property type="match status" value="1"/>
</dbReference>
<dbReference type="Pfam" id="PF00999">
    <property type="entry name" value="Na_H_Exchanger"/>
    <property type="match status" value="1"/>
</dbReference>
<dbReference type="GO" id="GO:0015386">
    <property type="term" value="F:potassium:proton antiporter activity"/>
    <property type="evidence" value="ECO:0007669"/>
    <property type="project" value="TreeGrafter"/>
</dbReference>
<dbReference type="Gene3D" id="6.10.140.1330">
    <property type="match status" value="1"/>
</dbReference>
<feature type="transmembrane region" description="Helical" evidence="12">
    <location>
        <begin position="316"/>
        <end position="343"/>
    </location>
</feature>
<evidence type="ECO:0000256" key="8">
    <source>
        <dbReference type="ARBA" id="ARBA00023053"/>
    </source>
</evidence>
<proteinExistence type="inferred from homology"/>
<feature type="transmembrane region" description="Helical" evidence="12">
    <location>
        <begin position="355"/>
        <end position="377"/>
    </location>
</feature>
<feature type="transmembrane region" description="Helical" evidence="12">
    <location>
        <begin position="31"/>
        <end position="51"/>
    </location>
</feature>
<feature type="domain" description="Cation/H+ exchanger transmembrane" evidence="13">
    <location>
        <begin position="13"/>
        <end position="409"/>
    </location>
</feature>
<evidence type="ECO:0000259" key="13">
    <source>
        <dbReference type="Pfam" id="PF00999"/>
    </source>
</evidence>
<evidence type="ECO:0000256" key="2">
    <source>
        <dbReference type="ARBA" id="ARBA00007367"/>
    </source>
</evidence>
<evidence type="ECO:0000313" key="14">
    <source>
        <dbReference type="EMBL" id="MBL0392087.1"/>
    </source>
</evidence>
<evidence type="ECO:0000256" key="11">
    <source>
        <dbReference type="ARBA" id="ARBA00023201"/>
    </source>
</evidence>
<dbReference type="PANTHER" id="PTHR10110:SF195">
    <property type="entry name" value="NA(+)_H(+) ANTIPORTER NHAS2"/>
    <property type="match status" value="1"/>
</dbReference>
<dbReference type="InterPro" id="IPR018422">
    <property type="entry name" value="Cation/H_exchanger_CPA1"/>
</dbReference>
<feature type="transmembrane region" description="Helical" evidence="12">
    <location>
        <begin position="172"/>
        <end position="193"/>
    </location>
</feature>
<dbReference type="GO" id="GO:0015385">
    <property type="term" value="F:sodium:proton antiporter activity"/>
    <property type="evidence" value="ECO:0007669"/>
    <property type="project" value="InterPro"/>
</dbReference>
<keyword evidence="10 12" id="KW-0472">Membrane</keyword>
<dbReference type="EMBL" id="JAEQNE010000002">
    <property type="protein sequence ID" value="MBL0392087.1"/>
    <property type="molecule type" value="Genomic_DNA"/>
</dbReference>
<keyword evidence="4" id="KW-0050">Antiport</keyword>
<feature type="transmembrane region" description="Helical" evidence="12">
    <location>
        <begin position="71"/>
        <end position="90"/>
    </location>
</feature>
<comment type="caution">
    <text evidence="14">The sequence shown here is derived from an EMBL/GenBank/DDBJ whole genome shotgun (WGS) entry which is preliminary data.</text>
</comment>
<protein>
    <submittedName>
        <fullName evidence="14">Sodium:proton antiporter</fullName>
    </submittedName>
</protein>
<dbReference type="AlphaFoldDB" id="A0A937CUJ1"/>
<keyword evidence="7 12" id="KW-1133">Transmembrane helix</keyword>
<evidence type="ECO:0000256" key="5">
    <source>
        <dbReference type="ARBA" id="ARBA00022475"/>
    </source>
</evidence>
<name>A0A937CUJ1_9BURK</name>
<keyword evidence="11" id="KW-0739">Sodium transport</keyword>
<comment type="similarity">
    <text evidence="2">Belongs to the monovalent cation:proton antiporter 1 (CPA1) transporter (TC 2.A.36) family.</text>
</comment>
<organism evidence="14 15">
    <name type="scientific">Ramlibacter monticola</name>
    <dbReference type="NCBI Taxonomy" id="1926872"/>
    <lineage>
        <taxon>Bacteria</taxon>
        <taxon>Pseudomonadati</taxon>
        <taxon>Pseudomonadota</taxon>
        <taxon>Betaproteobacteria</taxon>
        <taxon>Burkholderiales</taxon>
        <taxon>Comamonadaceae</taxon>
        <taxon>Ramlibacter</taxon>
    </lineage>
</organism>
<dbReference type="GO" id="GO:0051453">
    <property type="term" value="P:regulation of intracellular pH"/>
    <property type="evidence" value="ECO:0007669"/>
    <property type="project" value="TreeGrafter"/>
</dbReference>
<feature type="transmembrane region" description="Helical" evidence="12">
    <location>
        <begin position="286"/>
        <end position="310"/>
    </location>
</feature>
<evidence type="ECO:0000256" key="10">
    <source>
        <dbReference type="ARBA" id="ARBA00023136"/>
    </source>
</evidence>
<dbReference type="GO" id="GO:0005886">
    <property type="term" value="C:plasma membrane"/>
    <property type="evidence" value="ECO:0007669"/>
    <property type="project" value="UniProtKB-SubCell"/>
</dbReference>
<dbReference type="InterPro" id="IPR006153">
    <property type="entry name" value="Cation/H_exchanger_TM"/>
</dbReference>
<accession>A0A937CUJ1</accession>
<feature type="transmembrane region" description="Helical" evidence="12">
    <location>
        <begin position="389"/>
        <end position="409"/>
    </location>
</feature>
<sequence>MSDFQLVGLLLTILAGLAYINQRVVKLPDTIGITAIGMVLSIALMIVGELRVTPLLGKAQSFVAEFDFSDLVFNGFLGLLLFAGALHVNVRTIRRHRWTVGMLASVGVLLSTAIAGTLLYGLVVLAGIELSLWWCLAFGALISPTDPVAVLSMLRGSPLPKSMEDKITGEALFNDGVAVVLFITLVGLASGTIEDPSFSRIASLLVREVVGAVAVGGALGLGAAWLLSRVDSHAVEILITLALATAGYATADALGASSPLAVVIMGLIVGSDGFQPDASTRGRRRLFEFWSLLDELLNLLLFGLIGLLVLSLEFNAAYLAIGVATVVIVLFARFVSVGLPLGAVRQRTPSPSRWVCAKILTWSGLRGGVSIALALALPGFAGRDLVQTVTYVVVAFSLLVQATTIRHFVGRWLSNSRPVGSPRQMGADASPR</sequence>
<feature type="transmembrane region" description="Helical" evidence="12">
    <location>
        <begin position="131"/>
        <end position="151"/>
    </location>
</feature>
<feature type="transmembrane region" description="Helical" evidence="12">
    <location>
        <begin position="102"/>
        <end position="125"/>
    </location>
</feature>
<keyword evidence="9" id="KW-0406">Ion transport</keyword>
<evidence type="ECO:0000313" key="15">
    <source>
        <dbReference type="Proteomes" id="UP000599109"/>
    </source>
</evidence>
<keyword evidence="5" id="KW-1003">Cell membrane</keyword>
<evidence type="ECO:0000256" key="4">
    <source>
        <dbReference type="ARBA" id="ARBA00022449"/>
    </source>
</evidence>
<evidence type="ECO:0000256" key="1">
    <source>
        <dbReference type="ARBA" id="ARBA00004651"/>
    </source>
</evidence>
<evidence type="ECO:0000256" key="12">
    <source>
        <dbReference type="SAM" id="Phobius"/>
    </source>
</evidence>
<dbReference type="RefSeq" id="WP_201674671.1">
    <property type="nucleotide sequence ID" value="NZ_JAEQNE010000002.1"/>
</dbReference>
<gene>
    <name evidence="14" type="ORF">JJ685_13180</name>
</gene>
<keyword evidence="6 12" id="KW-0812">Transmembrane</keyword>
<dbReference type="Proteomes" id="UP000599109">
    <property type="component" value="Unassembled WGS sequence"/>
</dbReference>
<feature type="transmembrane region" description="Helical" evidence="12">
    <location>
        <begin position="6"/>
        <end position="24"/>
    </location>
</feature>
<keyword evidence="8" id="KW-0915">Sodium</keyword>
<comment type="subcellular location">
    <subcellularLocation>
        <location evidence="1">Cell membrane</location>
        <topology evidence="1">Multi-pass membrane protein</topology>
    </subcellularLocation>
</comment>
<evidence type="ECO:0000256" key="6">
    <source>
        <dbReference type="ARBA" id="ARBA00022692"/>
    </source>
</evidence>
<keyword evidence="15" id="KW-1185">Reference proteome</keyword>